<dbReference type="STRING" id="310781.SAMN05216259_12651"/>
<evidence type="ECO:0000259" key="7">
    <source>
        <dbReference type="Pfam" id="PF01850"/>
    </source>
</evidence>
<dbReference type="InterPro" id="IPR002716">
    <property type="entry name" value="PIN_dom"/>
</dbReference>
<dbReference type="AlphaFoldDB" id="A0A1H0S9Z4"/>
<dbReference type="GO" id="GO:0016787">
    <property type="term" value="F:hydrolase activity"/>
    <property type="evidence" value="ECO:0007669"/>
    <property type="project" value="UniProtKB-KW"/>
</dbReference>
<sequence length="140" mass="15008">MIVIDCSSVVHFLLDQGETGAAVRRRVGRADSLAAPGLLDYEITSAVFGLARGRRGGEPRITGKEAVKAITDYQALAVDLHPTLILWQRVRKLSDNLSAYDAHYVALAESLDVPLVTSDARIERSGAARCAVETFATPGS</sequence>
<evidence type="ECO:0000256" key="5">
    <source>
        <dbReference type="ARBA" id="ARBA00022842"/>
    </source>
</evidence>
<evidence type="ECO:0000256" key="4">
    <source>
        <dbReference type="ARBA" id="ARBA00022801"/>
    </source>
</evidence>
<dbReference type="InterPro" id="IPR022907">
    <property type="entry name" value="VapC_family"/>
</dbReference>
<dbReference type="GO" id="GO:0004540">
    <property type="term" value="F:RNA nuclease activity"/>
    <property type="evidence" value="ECO:0007669"/>
    <property type="project" value="InterPro"/>
</dbReference>
<dbReference type="PANTHER" id="PTHR35901">
    <property type="entry name" value="RIBONUCLEASE VAPC3"/>
    <property type="match status" value="1"/>
</dbReference>
<organism evidence="8 9">
    <name type="scientific">Actinacidiphila guanduensis</name>
    <dbReference type="NCBI Taxonomy" id="310781"/>
    <lineage>
        <taxon>Bacteria</taxon>
        <taxon>Bacillati</taxon>
        <taxon>Actinomycetota</taxon>
        <taxon>Actinomycetes</taxon>
        <taxon>Kitasatosporales</taxon>
        <taxon>Streptomycetaceae</taxon>
        <taxon>Actinacidiphila</taxon>
    </lineage>
</organism>
<proteinExistence type="inferred from homology"/>
<feature type="binding site" evidence="6">
    <location>
        <position position="5"/>
    </location>
    <ligand>
        <name>Mg(2+)</name>
        <dbReference type="ChEBI" id="CHEBI:18420"/>
    </ligand>
</feature>
<dbReference type="CDD" id="cd09873">
    <property type="entry name" value="PIN_Pae0151-like"/>
    <property type="match status" value="1"/>
</dbReference>
<evidence type="ECO:0000313" key="8">
    <source>
        <dbReference type="EMBL" id="SDP38487.1"/>
    </source>
</evidence>
<comment type="function">
    <text evidence="6">Toxic component of a toxin-antitoxin (TA) system. An RNase.</text>
</comment>
<dbReference type="InterPro" id="IPR051619">
    <property type="entry name" value="TypeII_TA_RNase_PINc/VapC"/>
</dbReference>
<dbReference type="EC" id="3.1.-.-" evidence="6"/>
<dbReference type="InterPro" id="IPR029060">
    <property type="entry name" value="PIN-like_dom_sf"/>
</dbReference>
<comment type="similarity">
    <text evidence="6">Belongs to the PINc/VapC protein family.</text>
</comment>
<feature type="domain" description="PIN" evidence="7">
    <location>
        <begin position="2"/>
        <end position="124"/>
    </location>
</feature>
<accession>A0A1H0S9Z4</accession>
<evidence type="ECO:0000256" key="3">
    <source>
        <dbReference type="ARBA" id="ARBA00022723"/>
    </source>
</evidence>
<keyword evidence="6" id="KW-0800">Toxin</keyword>
<dbReference type="GO" id="GO:0090729">
    <property type="term" value="F:toxin activity"/>
    <property type="evidence" value="ECO:0007669"/>
    <property type="project" value="UniProtKB-KW"/>
</dbReference>
<dbReference type="OrthoDB" id="4377304at2"/>
<keyword evidence="5 6" id="KW-0460">Magnesium</keyword>
<dbReference type="EMBL" id="FNIE01000026">
    <property type="protein sequence ID" value="SDP38487.1"/>
    <property type="molecule type" value="Genomic_DNA"/>
</dbReference>
<dbReference type="HAMAP" id="MF_00265">
    <property type="entry name" value="VapC_Nob1"/>
    <property type="match status" value="1"/>
</dbReference>
<dbReference type="SUPFAM" id="SSF88723">
    <property type="entry name" value="PIN domain-like"/>
    <property type="match status" value="1"/>
</dbReference>
<comment type="cofactor">
    <cofactor evidence="6">
        <name>Mg(2+)</name>
        <dbReference type="ChEBI" id="CHEBI:18420"/>
    </cofactor>
</comment>
<dbReference type="InterPro" id="IPR044153">
    <property type="entry name" value="PIN_Pae0151-like"/>
</dbReference>
<protein>
    <recommendedName>
        <fullName evidence="6">Ribonuclease VapC</fullName>
        <shortName evidence="6">RNase VapC</shortName>
        <ecNumber evidence="6">3.1.-.-</ecNumber>
    </recommendedName>
    <alternativeName>
        <fullName evidence="6">Toxin VapC</fullName>
    </alternativeName>
</protein>
<keyword evidence="9" id="KW-1185">Reference proteome</keyword>
<evidence type="ECO:0000313" key="9">
    <source>
        <dbReference type="Proteomes" id="UP000199341"/>
    </source>
</evidence>
<name>A0A1H0S9Z4_9ACTN</name>
<dbReference type="PANTHER" id="PTHR35901:SF1">
    <property type="entry name" value="EXONUCLEASE VAPC9"/>
    <property type="match status" value="1"/>
</dbReference>
<keyword evidence="1 6" id="KW-1277">Toxin-antitoxin system</keyword>
<keyword evidence="4 6" id="KW-0378">Hydrolase</keyword>
<reference evidence="8 9" key="1">
    <citation type="submission" date="2016-10" db="EMBL/GenBank/DDBJ databases">
        <authorList>
            <person name="de Groot N.N."/>
        </authorList>
    </citation>
    <scope>NUCLEOTIDE SEQUENCE [LARGE SCALE GENOMIC DNA]</scope>
    <source>
        <strain evidence="8 9">CGMCC 4.2022</strain>
    </source>
</reference>
<keyword evidence="2 6" id="KW-0540">Nuclease</keyword>
<dbReference type="Pfam" id="PF01850">
    <property type="entry name" value="PIN"/>
    <property type="match status" value="1"/>
</dbReference>
<evidence type="ECO:0000256" key="2">
    <source>
        <dbReference type="ARBA" id="ARBA00022722"/>
    </source>
</evidence>
<dbReference type="GO" id="GO:0000287">
    <property type="term" value="F:magnesium ion binding"/>
    <property type="evidence" value="ECO:0007669"/>
    <property type="project" value="UniProtKB-UniRule"/>
</dbReference>
<keyword evidence="3 6" id="KW-0479">Metal-binding</keyword>
<dbReference type="Gene3D" id="3.40.50.1010">
    <property type="entry name" value="5'-nuclease"/>
    <property type="match status" value="1"/>
</dbReference>
<dbReference type="Proteomes" id="UP000199341">
    <property type="component" value="Unassembled WGS sequence"/>
</dbReference>
<gene>
    <name evidence="6" type="primary">vapC</name>
    <name evidence="8" type="ORF">SAMN05216259_12651</name>
</gene>
<feature type="binding site" evidence="6">
    <location>
        <position position="101"/>
    </location>
    <ligand>
        <name>Mg(2+)</name>
        <dbReference type="ChEBI" id="CHEBI:18420"/>
    </ligand>
</feature>
<evidence type="ECO:0000256" key="1">
    <source>
        <dbReference type="ARBA" id="ARBA00022649"/>
    </source>
</evidence>
<evidence type="ECO:0000256" key="6">
    <source>
        <dbReference type="HAMAP-Rule" id="MF_00265"/>
    </source>
</evidence>